<gene>
    <name evidence="1" type="ORF">XthCFBP4691_11390</name>
</gene>
<protein>
    <recommendedName>
        <fullName evidence="3">DUF1631 domain-containing protein</fullName>
    </recommendedName>
</protein>
<reference evidence="1 2" key="1">
    <citation type="submission" date="2016-08" db="EMBL/GenBank/DDBJ databases">
        <title>Evolution of the type three secretion system and type three effector repertoires in Xanthomonas.</title>
        <authorList>
            <person name="Merda D."/>
            <person name="Briand M."/>
            <person name="Bosis E."/>
            <person name="Rousseau C."/>
            <person name="Portier P."/>
            <person name="Jacques M.-A."/>
            <person name="Fischer-Le Saux M."/>
        </authorList>
    </citation>
    <scope>NUCLEOTIDE SEQUENCE [LARGE SCALE GENOMIC DNA]</scope>
    <source>
        <strain evidence="1 2">CFBP 4691</strain>
    </source>
</reference>
<organism evidence="1 2">
    <name type="scientific">Xanthomonas theicola</name>
    <dbReference type="NCBI Taxonomy" id="56464"/>
    <lineage>
        <taxon>Bacteria</taxon>
        <taxon>Pseudomonadati</taxon>
        <taxon>Pseudomonadota</taxon>
        <taxon>Gammaproteobacteria</taxon>
        <taxon>Lysobacterales</taxon>
        <taxon>Lysobacteraceae</taxon>
        <taxon>Xanthomonas</taxon>
    </lineage>
</organism>
<proteinExistence type="predicted"/>
<evidence type="ECO:0008006" key="3">
    <source>
        <dbReference type="Google" id="ProtNLM"/>
    </source>
</evidence>
<name>A0A2S6ZEH0_9XANT</name>
<dbReference type="InterPro" id="IPR012434">
    <property type="entry name" value="DUF1631"/>
</dbReference>
<evidence type="ECO:0000313" key="1">
    <source>
        <dbReference type="EMBL" id="PPT90642.1"/>
    </source>
</evidence>
<dbReference type="EMBL" id="MIGX01000050">
    <property type="protein sequence ID" value="PPT90642.1"/>
    <property type="molecule type" value="Genomic_DNA"/>
</dbReference>
<comment type="caution">
    <text evidence="1">The sequence shown here is derived from an EMBL/GenBank/DDBJ whole genome shotgun (WGS) entry which is preliminary data.</text>
</comment>
<dbReference type="OrthoDB" id="6188167at2"/>
<dbReference type="Pfam" id="PF07793">
    <property type="entry name" value="DUF1631"/>
    <property type="match status" value="1"/>
</dbReference>
<accession>A0A2S6ZEH0</accession>
<sequence length="184" mass="20399">MPRRDGPAATRDLLGQVRGVPEALADALFRMAERAGPARNDCLEAIQLLQQQRAPIVARFRGHLTQAWQAREAGRPLLVERSLARERGDLGLVSAQELDVRLAMGLWLDFVDREGRVQPGKLSWMSPIPSRRMFVNRCGGRLRVASPEAPAMVVQLGRLRLHRDDDAFYGAMQGAVGRLERGAA</sequence>
<dbReference type="Proteomes" id="UP000239898">
    <property type="component" value="Unassembled WGS sequence"/>
</dbReference>
<keyword evidence="2" id="KW-1185">Reference proteome</keyword>
<evidence type="ECO:0000313" key="2">
    <source>
        <dbReference type="Proteomes" id="UP000239898"/>
    </source>
</evidence>
<dbReference type="AlphaFoldDB" id="A0A2S6ZEH0"/>